<protein>
    <submittedName>
        <fullName evidence="2">Uncharacterized protein</fullName>
    </submittedName>
</protein>
<evidence type="ECO:0000313" key="2">
    <source>
        <dbReference type="EMBL" id="URE08970.1"/>
    </source>
</evidence>
<feature type="region of interest" description="Disordered" evidence="1">
    <location>
        <begin position="1"/>
        <end position="31"/>
    </location>
</feature>
<reference evidence="2" key="1">
    <citation type="submission" date="2022-05" db="EMBL/GenBank/DDBJ databases">
        <title>The Musa troglodytarum L. genome provides insights into the mechanism of non-climacteric behaviour and enrichment of carotenoids.</title>
        <authorList>
            <person name="Wang J."/>
        </authorList>
    </citation>
    <scope>NUCLEOTIDE SEQUENCE</scope>
    <source>
        <tissue evidence="2">Leaf</tissue>
    </source>
</reference>
<dbReference type="EMBL" id="CP097508">
    <property type="protein sequence ID" value="URE08970.1"/>
    <property type="molecule type" value="Genomic_DNA"/>
</dbReference>
<accession>A0A9E7G740</accession>
<dbReference type="Proteomes" id="UP001055439">
    <property type="component" value="Chromosome 6"/>
</dbReference>
<dbReference type="AlphaFoldDB" id="A0A9E7G740"/>
<sequence>MAWRVDKAALQRQKRMMNQEQSQLPGPGREKGIHCRARIFDIASGGRKCYQSSEKRKNPTGFLKAITALFSSFAVVFLDEKTESTGDYTGNEGDEVGDLLN</sequence>
<keyword evidence="3" id="KW-1185">Reference proteome</keyword>
<evidence type="ECO:0000256" key="1">
    <source>
        <dbReference type="SAM" id="MobiDB-lite"/>
    </source>
</evidence>
<name>A0A9E7G740_9LILI</name>
<gene>
    <name evidence="2" type="ORF">MUK42_21908</name>
</gene>
<proteinExistence type="predicted"/>
<evidence type="ECO:0000313" key="3">
    <source>
        <dbReference type="Proteomes" id="UP001055439"/>
    </source>
</evidence>
<organism evidence="2 3">
    <name type="scientific">Musa troglodytarum</name>
    <name type="common">fe'i banana</name>
    <dbReference type="NCBI Taxonomy" id="320322"/>
    <lineage>
        <taxon>Eukaryota</taxon>
        <taxon>Viridiplantae</taxon>
        <taxon>Streptophyta</taxon>
        <taxon>Embryophyta</taxon>
        <taxon>Tracheophyta</taxon>
        <taxon>Spermatophyta</taxon>
        <taxon>Magnoliopsida</taxon>
        <taxon>Liliopsida</taxon>
        <taxon>Zingiberales</taxon>
        <taxon>Musaceae</taxon>
        <taxon>Musa</taxon>
    </lineage>
</organism>